<comment type="caution">
    <text evidence="2">The sequence shown here is derived from an EMBL/GenBank/DDBJ whole genome shotgun (WGS) entry which is preliminary data.</text>
</comment>
<dbReference type="OrthoDB" id="6240445at2"/>
<gene>
    <name evidence="2" type="ORF">TW77_13430</name>
</gene>
<dbReference type="RefSeq" id="WP_046005500.1">
    <property type="nucleotide sequence ID" value="NZ_JXYA01000028.1"/>
</dbReference>
<evidence type="ECO:0000313" key="3">
    <source>
        <dbReference type="Proteomes" id="UP000033452"/>
    </source>
</evidence>
<feature type="chain" id="PRO_5002475473" evidence="1">
    <location>
        <begin position="22"/>
        <end position="163"/>
    </location>
</feature>
<accession>A0A0F4QKA6</accession>
<feature type="signal peptide" evidence="1">
    <location>
        <begin position="1"/>
        <end position="21"/>
    </location>
</feature>
<dbReference type="EMBL" id="JXYA01000028">
    <property type="protein sequence ID" value="KJZ08133.1"/>
    <property type="molecule type" value="Genomic_DNA"/>
</dbReference>
<organism evidence="2 3">
    <name type="scientific">Pseudoalteromonas rubra</name>
    <dbReference type="NCBI Taxonomy" id="43658"/>
    <lineage>
        <taxon>Bacteria</taxon>
        <taxon>Pseudomonadati</taxon>
        <taxon>Pseudomonadota</taxon>
        <taxon>Gammaproteobacteria</taxon>
        <taxon>Alteromonadales</taxon>
        <taxon>Pseudoalteromonadaceae</taxon>
        <taxon>Pseudoalteromonas</taxon>
    </lineage>
</organism>
<keyword evidence="3" id="KW-1185">Reference proteome</keyword>
<dbReference type="PATRIC" id="fig|43658.5.peg.2836"/>
<protein>
    <submittedName>
        <fullName evidence="2">Uncharacterized protein</fullName>
    </submittedName>
</protein>
<keyword evidence="1" id="KW-0732">Signal</keyword>
<evidence type="ECO:0000313" key="2">
    <source>
        <dbReference type="EMBL" id="KJZ08133.1"/>
    </source>
</evidence>
<evidence type="ECO:0000256" key="1">
    <source>
        <dbReference type="SAM" id="SignalP"/>
    </source>
</evidence>
<dbReference type="Proteomes" id="UP000033452">
    <property type="component" value="Unassembled WGS sequence"/>
</dbReference>
<reference evidence="2 3" key="1">
    <citation type="journal article" date="2015" name="BMC Genomics">
        <title>Genome mining reveals unlocked bioactive potential of marine Gram-negative bacteria.</title>
        <authorList>
            <person name="Machado H."/>
            <person name="Sonnenschein E.C."/>
            <person name="Melchiorsen J."/>
            <person name="Gram L."/>
        </authorList>
    </citation>
    <scope>NUCLEOTIDE SEQUENCE [LARGE SCALE GENOMIC DNA]</scope>
    <source>
        <strain evidence="2 3">S2471</strain>
    </source>
</reference>
<name>A0A0F4QKA6_9GAMM</name>
<dbReference type="AlphaFoldDB" id="A0A0F4QKA6"/>
<proteinExistence type="predicted"/>
<sequence length="163" mass="18844">MKYITKLVYLLTLFSTGHAWADFDLPGKGQLVYPTGIERDFNFGFGWQSDTQKFRIGERSYDMAQLPESYSIAITLSKDDSKVWVQEFNPGFIEGFSWQLGEHKLELFKKQFMSPVKGDYVLRLDDIDYFLVRNNLSVTIKFTDQGIENIKLDGVTKNMGTKQ</sequence>